<keyword evidence="4 7" id="KW-1133">Transmembrane helix</keyword>
<gene>
    <name evidence="9" type="ORF">J2853_007044</name>
</gene>
<dbReference type="Pfam" id="PF07690">
    <property type="entry name" value="MFS_1"/>
    <property type="match status" value="1"/>
</dbReference>
<feature type="compositionally biased region" description="Basic and acidic residues" evidence="6">
    <location>
        <begin position="427"/>
        <end position="439"/>
    </location>
</feature>
<evidence type="ECO:0000259" key="8">
    <source>
        <dbReference type="PROSITE" id="PS50850"/>
    </source>
</evidence>
<dbReference type="RefSeq" id="WP_307564881.1">
    <property type="nucleotide sequence ID" value="NZ_JAUSQU010000001.1"/>
</dbReference>
<feature type="transmembrane region" description="Helical" evidence="7">
    <location>
        <begin position="265"/>
        <end position="284"/>
    </location>
</feature>
<feature type="domain" description="Major facilitator superfamily (MFS) profile" evidence="8">
    <location>
        <begin position="24"/>
        <end position="407"/>
    </location>
</feature>
<protein>
    <submittedName>
        <fullName evidence="9">MFS family arabinose efflux permease</fullName>
    </submittedName>
</protein>
<keyword evidence="2" id="KW-1003">Cell membrane</keyword>
<feature type="transmembrane region" description="Helical" evidence="7">
    <location>
        <begin position="236"/>
        <end position="259"/>
    </location>
</feature>
<feature type="transmembrane region" description="Helical" evidence="7">
    <location>
        <begin position="57"/>
        <end position="78"/>
    </location>
</feature>
<name>A0ABT9QNJ7_9ACTN</name>
<dbReference type="InterPro" id="IPR036259">
    <property type="entry name" value="MFS_trans_sf"/>
</dbReference>
<feature type="transmembrane region" description="Helical" evidence="7">
    <location>
        <begin position="385"/>
        <end position="404"/>
    </location>
</feature>
<feature type="transmembrane region" description="Helical" evidence="7">
    <location>
        <begin position="296"/>
        <end position="315"/>
    </location>
</feature>
<evidence type="ECO:0000256" key="7">
    <source>
        <dbReference type="SAM" id="Phobius"/>
    </source>
</evidence>
<organism evidence="9 10">
    <name type="scientific">Streptosporangium lutulentum</name>
    <dbReference type="NCBI Taxonomy" id="1461250"/>
    <lineage>
        <taxon>Bacteria</taxon>
        <taxon>Bacillati</taxon>
        <taxon>Actinomycetota</taxon>
        <taxon>Actinomycetes</taxon>
        <taxon>Streptosporangiales</taxon>
        <taxon>Streptosporangiaceae</taxon>
        <taxon>Streptosporangium</taxon>
    </lineage>
</organism>
<dbReference type="PANTHER" id="PTHR23513">
    <property type="entry name" value="INTEGRAL MEMBRANE EFFLUX PROTEIN-RELATED"/>
    <property type="match status" value="1"/>
</dbReference>
<dbReference type="PROSITE" id="PS50850">
    <property type="entry name" value="MFS"/>
    <property type="match status" value="1"/>
</dbReference>
<comment type="subcellular location">
    <subcellularLocation>
        <location evidence="1">Cell membrane</location>
        <topology evidence="1">Multi-pass membrane protein</topology>
    </subcellularLocation>
</comment>
<evidence type="ECO:0000256" key="3">
    <source>
        <dbReference type="ARBA" id="ARBA00022692"/>
    </source>
</evidence>
<dbReference type="Gene3D" id="1.20.1250.20">
    <property type="entry name" value="MFS general substrate transporter like domains"/>
    <property type="match status" value="1"/>
</dbReference>
<feature type="transmembrane region" description="Helical" evidence="7">
    <location>
        <begin position="321"/>
        <end position="340"/>
    </location>
</feature>
<sequence>MSGTDQIDERASGATSEPLRRNRDFVLLWSANVGSVLGANISSLAYPLIALDLTGSAVQAGLIGSATLITHIVFRLPAGALVDRWNRRRTMLACDLLRAGLLLAVVAGLLSGRLTFWMLLGAAVISGTCAVFFHPAQMSALRRIVPTGRLPQAFALNEARDQVATIAGPPLGGLLYGLGQAVPFAGQLLAYLCSFLAILAIRTPMDVQEREEERGSLLQDIVEGLRWTWAQRLLRVMLLAAAGVNLVFSALTFGVIVIVEQGGATSAEVGLMLGVSGVGGLLGALTAPRLLRFSPVVVILGVFWVSAALVPLMAISPTIAVIAPALAAMLFLMPAANVILGSYQVAVTPDRLQGRVISSLALIGSLAGPVGPVAAGSIIERWGPAAALSAIGVVMLIVAAGTTASRTIRHMPSLADAARATGETPDDAGRGEIRDVPPG</sequence>
<keyword evidence="3 7" id="KW-0812">Transmembrane</keyword>
<dbReference type="Proteomes" id="UP001225356">
    <property type="component" value="Unassembled WGS sequence"/>
</dbReference>
<feature type="transmembrane region" description="Helical" evidence="7">
    <location>
        <begin position="360"/>
        <end position="379"/>
    </location>
</feature>
<dbReference type="PANTHER" id="PTHR23513:SF6">
    <property type="entry name" value="MAJOR FACILITATOR SUPERFAMILY ASSOCIATED DOMAIN-CONTAINING PROTEIN"/>
    <property type="match status" value="1"/>
</dbReference>
<dbReference type="InterPro" id="IPR020846">
    <property type="entry name" value="MFS_dom"/>
</dbReference>
<dbReference type="SUPFAM" id="SSF103473">
    <property type="entry name" value="MFS general substrate transporter"/>
    <property type="match status" value="1"/>
</dbReference>
<evidence type="ECO:0000256" key="1">
    <source>
        <dbReference type="ARBA" id="ARBA00004651"/>
    </source>
</evidence>
<comment type="caution">
    <text evidence="9">The sequence shown here is derived from an EMBL/GenBank/DDBJ whole genome shotgun (WGS) entry which is preliminary data.</text>
</comment>
<keyword evidence="10" id="KW-1185">Reference proteome</keyword>
<evidence type="ECO:0000256" key="4">
    <source>
        <dbReference type="ARBA" id="ARBA00022989"/>
    </source>
</evidence>
<feature type="transmembrane region" description="Helical" evidence="7">
    <location>
        <begin position="26"/>
        <end position="51"/>
    </location>
</feature>
<evidence type="ECO:0000256" key="2">
    <source>
        <dbReference type="ARBA" id="ARBA00022475"/>
    </source>
</evidence>
<evidence type="ECO:0000313" key="10">
    <source>
        <dbReference type="Proteomes" id="UP001225356"/>
    </source>
</evidence>
<keyword evidence="5 7" id="KW-0472">Membrane</keyword>
<feature type="region of interest" description="Disordered" evidence="6">
    <location>
        <begin position="414"/>
        <end position="439"/>
    </location>
</feature>
<dbReference type="InterPro" id="IPR011701">
    <property type="entry name" value="MFS"/>
</dbReference>
<evidence type="ECO:0000256" key="6">
    <source>
        <dbReference type="SAM" id="MobiDB-lite"/>
    </source>
</evidence>
<dbReference type="EMBL" id="JAUSQU010000001">
    <property type="protein sequence ID" value="MDP9847833.1"/>
    <property type="molecule type" value="Genomic_DNA"/>
</dbReference>
<dbReference type="CDD" id="cd06173">
    <property type="entry name" value="MFS_MefA_like"/>
    <property type="match status" value="1"/>
</dbReference>
<evidence type="ECO:0000256" key="5">
    <source>
        <dbReference type="ARBA" id="ARBA00023136"/>
    </source>
</evidence>
<evidence type="ECO:0000313" key="9">
    <source>
        <dbReference type="EMBL" id="MDP9847833.1"/>
    </source>
</evidence>
<accession>A0ABT9QNJ7</accession>
<reference evidence="9 10" key="1">
    <citation type="submission" date="2023-07" db="EMBL/GenBank/DDBJ databases">
        <title>Sequencing the genomes of 1000 actinobacteria strains.</title>
        <authorList>
            <person name="Klenk H.-P."/>
        </authorList>
    </citation>
    <scope>NUCLEOTIDE SEQUENCE [LARGE SCALE GENOMIC DNA]</scope>
    <source>
        <strain evidence="9 10">DSM 46740</strain>
    </source>
</reference>
<proteinExistence type="predicted"/>